<keyword evidence="1" id="KW-0175">Coiled coil</keyword>
<feature type="domain" description="Retrotransposon gag" evidence="3">
    <location>
        <begin position="135"/>
        <end position="194"/>
    </location>
</feature>
<evidence type="ECO:0000259" key="3">
    <source>
        <dbReference type="Pfam" id="PF03732"/>
    </source>
</evidence>
<dbReference type="InterPro" id="IPR005162">
    <property type="entry name" value="Retrotrans_gag_dom"/>
</dbReference>
<evidence type="ECO:0000313" key="5">
    <source>
        <dbReference type="Proteomes" id="UP001604336"/>
    </source>
</evidence>
<protein>
    <submittedName>
        <fullName evidence="4">Retrotrans gag domain-containing protein</fullName>
    </submittedName>
</protein>
<keyword evidence="5" id="KW-1185">Reference proteome</keyword>
<dbReference type="InterPro" id="IPR043502">
    <property type="entry name" value="DNA/RNA_pol_sf"/>
</dbReference>
<sequence>MDPNASHITEVVDHKKSTKQRLDALDEQSTRLCVAVETIEEKVETAEAEIRELNIQLDESRMMYAAMTDAVALLPDLREEMEAMRLQLRILQHVVGNGQAPAQEYPPRLKIPEPRTYGGARDAKEVENFLFNMEQYFLAANIEDGARRARRALRELKHTGSIRDYVKTFSGHMLDIRDMSEKDKFFTFMEGLKPWERTELQRQNVADVSTAMGAAECLMDYQSEPRKERLQVNSQSRGGGNRSFKPTSNSNGGERYSHHEGAWEWSAQCQAAFEKLKESMWTDPVLALPDMAKAFEV</sequence>
<dbReference type="Gene3D" id="3.30.70.270">
    <property type="match status" value="1"/>
</dbReference>
<organism evidence="4 5">
    <name type="scientific">Abeliophyllum distichum</name>
    <dbReference type="NCBI Taxonomy" id="126358"/>
    <lineage>
        <taxon>Eukaryota</taxon>
        <taxon>Viridiplantae</taxon>
        <taxon>Streptophyta</taxon>
        <taxon>Embryophyta</taxon>
        <taxon>Tracheophyta</taxon>
        <taxon>Spermatophyta</taxon>
        <taxon>Magnoliopsida</taxon>
        <taxon>eudicotyledons</taxon>
        <taxon>Gunneridae</taxon>
        <taxon>Pentapetalae</taxon>
        <taxon>asterids</taxon>
        <taxon>lamiids</taxon>
        <taxon>Lamiales</taxon>
        <taxon>Oleaceae</taxon>
        <taxon>Forsythieae</taxon>
        <taxon>Abeliophyllum</taxon>
    </lineage>
</organism>
<dbReference type="Proteomes" id="UP001604336">
    <property type="component" value="Unassembled WGS sequence"/>
</dbReference>
<dbReference type="InterPro" id="IPR043128">
    <property type="entry name" value="Rev_trsase/Diguanyl_cyclase"/>
</dbReference>
<dbReference type="SUPFAM" id="SSF56672">
    <property type="entry name" value="DNA/RNA polymerases"/>
    <property type="match status" value="1"/>
</dbReference>
<gene>
    <name evidence="4" type="ORF">Adt_02359</name>
</gene>
<dbReference type="EMBL" id="JBFOLK010000001">
    <property type="protein sequence ID" value="KAL2541381.1"/>
    <property type="molecule type" value="Genomic_DNA"/>
</dbReference>
<evidence type="ECO:0000256" key="1">
    <source>
        <dbReference type="SAM" id="Coils"/>
    </source>
</evidence>
<dbReference type="AlphaFoldDB" id="A0ABD1VVF0"/>
<name>A0ABD1VVF0_9LAMI</name>
<accession>A0ABD1VVF0</accession>
<feature type="region of interest" description="Disordered" evidence="2">
    <location>
        <begin position="225"/>
        <end position="257"/>
    </location>
</feature>
<evidence type="ECO:0000256" key="2">
    <source>
        <dbReference type="SAM" id="MobiDB-lite"/>
    </source>
</evidence>
<proteinExistence type="predicted"/>
<evidence type="ECO:0000313" key="4">
    <source>
        <dbReference type="EMBL" id="KAL2541381.1"/>
    </source>
</evidence>
<dbReference type="Pfam" id="PF03732">
    <property type="entry name" value="Retrotrans_gag"/>
    <property type="match status" value="1"/>
</dbReference>
<reference evidence="5" key="1">
    <citation type="submission" date="2024-07" db="EMBL/GenBank/DDBJ databases">
        <title>Two chromosome-level genome assemblies of Korean endemic species Abeliophyllum distichum and Forsythia ovata (Oleaceae).</title>
        <authorList>
            <person name="Jang H."/>
        </authorList>
    </citation>
    <scope>NUCLEOTIDE SEQUENCE [LARGE SCALE GENOMIC DNA]</scope>
</reference>
<comment type="caution">
    <text evidence="4">The sequence shown here is derived from an EMBL/GenBank/DDBJ whole genome shotgun (WGS) entry which is preliminary data.</text>
</comment>
<feature type="coiled-coil region" evidence="1">
    <location>
        <begin position="36"/>
        <end position="94"/>
    </location>
</feature>